<feature type="domain" description="HTH LytTR-type" evidence="8">
    <location>
        <begin position="149"/>
        <end position="250"/>
    </location>
</feature>
<dbReference type="InterPro" id="IPR011006">
    <property type="entry name" value="CheY-like_superfamily"/>
</dbReference>
<dbReference type="PROSITE" id="PS50110">
    <property type="entry name" value="RESPONSE_REGULATORY"/>
    <property type="match status" value="1"/>
</dbReference>
<dbReference type="GO" id="GO:0006355">
    <property type="term" value="P:regulation of DNA-templated transcription"/>
    <property type="evidence" value="ECO:0007669"/>
    <property type="project" value="TreeGrafter"/>
</dbReference>
<keyword evidence="5" id="KW-0804">Transcription</keyword>
<sequence>MSLAPLKILIVEDNLSFALELEMLLDEMGYTDTLRADHSGTALDYIYSQEPDLILMDIDINGNLSGLQLGEKIAHLDIPVLYITALQDAPYQEASRQSNTIGYLVKPVQPLTLRSAIDLAIHKVKSQKAEHKPLHSGEDIAPFIARRFFFFKKRHIYYKTDVSDIVYASSHDNYVKIYIHKNEVFTVRTTIKNLEDLLPEHDFLRIHRRFIVAVAHIEAINFQDSTVLIAATELPVSQTKRQELEEHVRKLG</sequence>
<comment type="caution">
    <text evidence="9">The sequence shown here is derived from an EMBL/GenBank/DDBJ whole genome shotgun (WGS) entry which is preliminary data.</text>
</comment>
<evidence type="ECO:0000259" key="8">
    <source>
        <dbReference type="PROSITE" id="PS50930"/>
    </source>
</evidence>
<evidence type="ECO:0000256" key="2">
    <source>
        <dbReference type="ARBA" id="ARBA00023012"/>
    </source>
</evidence>
<dbReference type="AlphaFoldDB" id="A0A5C6RHR6"/>
<accession>A0A5C6RHR6</accession>
<dbReference type="SMART" id="SM00448">
    <property type="entry name" value="REC"/>
    <property type="match status" value="1"/>
</dbReference>
<organism evidence="9 10">
    <name type="scientific">Phaeodactylibacter luteus</name>
    <dbReference type="NCBI Taxonomy" id="1564516"/>
    <lineage>
        <taxon>Bacteria</taxon>
        <taxon>Pseudomonadati</taxon>
        <taxon>Bacteroidota</taxon>
        <taxon>Saprospiria</taxon>
        <taxon>Saprospirales</taxon>
        <taxon>Haliscomenobacteraceae</taxon>
        <taxon>Phaeodactylibacter</taxon>
    </lineage>
</organism>
<keyword evidence="1 6" id="KW-0597">Phosphoprotein</keyword>
<evidence type="ECO:0000256" key="6">
    <source>
        <dbReference type="PROSITE-ProRule" id="PRU00169"/>
    </source>
</evidence>
<keyword evidence="10" id="KW-1185">Reference proteome</keyword>
<dbReference type="OrthoDB" id="2962330at2"/>
<evidence type="ECO:0000313" key="9">
    <source>
        <dbReference type="EMBL" id="TXB61643.1"/>
    </source>
</evidence>
<proteinExistence type="predicted"/>
<protein>
    <submittedName>
        <fullName evidence="9">Response regulator transcription factor</fullName>
    </submittedName>
</protein>
<feature type="domain" description="Response regulatory" evidence="7">
    <location>
        <begin position="7"/>
        <end position="121"/>
    </location>
</feature>
<dbReference type="Pfam" id="PF00072">
    <property type="entry name" value="Response_reg"/>
    <property type="match status" value="1"/>
</dbReference>
<dbReference type="InterPro" id="IPR001789">
    <property type="entry name" value="Sig_transdc_resp-reg_receiver"/>
</dbReference>
<dbReference type="Gene3D" id="2.40.50.1020">
    <property type="entry name" value="LytTr DNA-binding domain"/>
    <property type="match status" value="1"/>
</dbReference>
<name>A0A5C6RHR6_9BACT</name>
<dbReference type="EMBL" id="VOOR01000050">
    <property type="protein sequence ID" value="TXB61643.1"/>
    <property type="molecule type" value="Genomic_DNA"/>
</dbReference>
<dbReference type="PANTHER" id="PTHR48111:SF1">
    <property type="entry name" value="TWO-COMPONENT RESPONSE REGULATOR ORR33"/>
    <property type="match status" value="1"/>
</dbReference>
<keyword evidence="3" id="KW-0805">Transcription regulation</keyword>
<evidence type="ECO:0000259" key="7">
    <source>
        <dbReference type="PROSITE" id="PS50110"/>
    </source>
</evidence>
<gene>
    <name evidence="9" type="ORF">FRY97_18140</name>
</gene>
<dbReference type="SUPFAM" id="SSF52172">
    <property type="entry name" value="CheY-like"/>
    <property type="match status" value="1"/>
</dbReference>
<dbReference type="SMART" id="SM00850">
    <property type="entry name" value="LytTR"/>
    <property type="match status" value="1"/>
</dbReference>
<dbReference type="Proteomes" id="UP000321580">
    <property type="component" value="Unassembled WGS sequence"/>
</dbReference>
<dbReference type="GO" id="GO:0000156">
    <property type="term" value="F:phosphorelay response regulator activity"/>
    <property type="evidence" value="ECO:0007669"/>
    <property type="project" value="TreeGrafter"/>
</dbReference>
<dbReference type="GO" id="GO:0005829">
    <property type="term" value="C:cytosol"/>
    <property type="evidence" value="ECO:0007669"/>
    <property type="project" value="TreeGrafter"/>
</dbReference>
<evidence type="ECO:0000313" key="10">
    <source>
        <dbReference type="Proteomes" id="UP000321580"/>
    </source>
</evidence>
<dbReference type="GO" id="GO:0000976">
    <property type="term" value="F:transcription cis-regulatory region binding"/>
    <property type="evidence" value="ECO:0007669"/>
    <property type="project" value="TreeGrafter"/>
</dbReference>
<evidence type="ECO:0000256" key="4">
    <source>
        <dbReference type="ARBA" id="ARBA00023125"/>
    </source>
</evidence>
<reference evidence="9 10" key="1">
    <citation type="submission" date="2019-08" db="EMBL/GenBank/DDBJ databases">
        <title>Genome of Phaeodactylibacter luteus.</title>
        <authorList>
            <person name="Bowman J.P."/>
        </authorList>
    </citation>
    <scope>NUCLEOTIDE SEQUENCE [LARGE SCALE GENOMIC DNA]</scope>
    <source>
        <strain evidence="9 10">KCTC 42180</strain>
    </source>
</reference>
<feature type="modified residue" description="4-aspartylphosphate" evidence="6">
    <location>
        <position position="57"/>
    </location>
</feature>
<dbReference type="GO" id="GO:0032993">
    <property type="term" value="C:protein-DNA complex"/>
    <property type="evidence" value="ECO:0007669"/>
    <property type="project" value="TreeGrafter"/>
</dbReference>
<keyword evidence="4" id="KW-0238">DNA-binding</keyword>
<dbReference type="Gene3D" id="3.40.50.2300">
    <property type="match status" value="1"/>
</dbReference>
<dbReference type="Pfam" id="PF04397">
    <property type="entry name" value="LytTR"/>
    <property type="match status" value="1"/>
</dbReference>
<dbReference type="InterPro" id="IPR039420">
    <property type="entry name" value="WalR-like"/>
</dbReference>
<dbReference type="PANTHER" id="PTHR48111">
    <property type="entry name" value="REGULATOR OF RPOS"/>
    <property type="match status" value="1"/>
</dbReference>
<dbReference type="PROSITE" id="PS50930">
    <property type="entry name" value="HTH_LYTTR"/>
    <property type="match status" value="1"/>
</dbReference>
<evidence type="ECO:0000256" key="5">
    <source>
        <dbReference type="ARBA" id="ARBA00023163"/>
    </source>
</evidence>
<keyword evidence="2" id="KW-0902">Two-component regulatory system</keyword>
<dbReference type="RefSeq" id="WP_147168989.1">
    <property type="nucleotide sequence ID" value="NZ_VOOR01000050.1"/>
</dbReference>
<dbReference type="InterPro" id="IPR007492">
    <property type="entry name" value="LytTR_DNA-bd_dom"/>
</dbReference>
<evidence type="ECO:0000256" key="1">
    <source>
        <dbReference type="ARBA" id="ARBA00022553"/>
    </source>
</evidence>
<evidence type="ECO:0000256" key="3">
    <source>
        <dbReference type="ARBA" id="ARBA00023015"/>
    </source>
</evidence>